<dbReference type="AlphaFoldDB" id="A0A2V5LHZ9"/>
<comment type="subcellular location">
    <subcellularLocation>
        <location evidence="5">Cytoplasm</location>
    </subcellularLocation>
</comment>
<feature type="domain" description="FAD-binding" evidence="6">
    <location>
        <begin position="11"/>
        <end position="198"/>
    </location>
</feature>
<feature type="domain" description="FAD-binding" evidence="6">
    <location>
        <begin position="297"/>
        <end position="331"/>
    </location>
</feature>
<organism evidence="7 8">
    <name type="scientific">Arthrobacter livingstonensis</name>
    <dbReference type="NCBI Taxonomy" id="670078"/>
    <lineage>
        <taxon>Bacteria</taxon>
        <taxon>Bacillati</taxon>
        <taxon>Actinomycetota</taxon>
        <taxon>Actinomycetes</taxon>
        <taxon>Micrococcales</taxon>
        <taxon>Micrococcaceae</taxon>
        <taxon>Arthrobacter</taxon>
    </lineage>
</organism>
<comment type="subunit">
    <text evidence="5">Monomer.</text>
</comment>
<keyword evidence="5" id="KW-0521">NADP</keyword>
<dbReference type="HAMAP" id="MF_00845">
    <property type="entry name" value="TetX_monooxygenase"/>
    <property type="match status" value="1"/>
</dbReference>
<comment type="catalytic activity">
    <reaction evidence="5">
        <text>a tetracycline + NADPH + O2 + H(+) = an 11a-hydroxytetracycline + NADP(+) + H2O</text>
        <dbReference type="Rhea" id="RHEA:61444"/>
        <dbReference type="ChEBI" id="CHEBI:15377"/>
        <dbReference type="ChEBI" id="CHEBI:15378"/>
        <dbReference type="ChEBI" id="CHEBI:15379"/>
        <dbReference type="ChEBI" id="CHEBI:57783"/>
        <dbReference type="ChEBI" id="CHEBI:58349"/>
        <dbReference type="ChEBI" id="CHEBI:144644"/>
        <dbReference type="ChEBI" id="CHEBI:144645"/>
    </reaction>
</comment>
<dbReference type="Pfam" id="PF01494">
    <property type="entry name" value="FAD_binding_3"/>
    <property type="match status" value="2"/>
</dbReference>
<dbReference type="Gene3D" id="3.50.50.60">
    <property type="entry name" value="FAD/NAD(P)-binding domain"/>
    <property type="match status" value="1"/>
</dbReference>
<keyword evidence="2 5" id="KW-0274">FAD</keyword>
<evidence type="ECO:0000313" key="7">
    <source>
        <dbReference type="EMBL" id="PYI66390.1"/>
    </source>
</evidence>
<dbReference type="PRINTS" id="PR00420">
    <property type="entry name" value="RNGMNOXGNASE"/>
</dbReference>
<comment type="similarity">
    <text evidence="5">Belongs to the aromatic-ring hydroxylase family. TetX subfamily.</text>
</comment>
<dbReference type="Proteomes" id="UP000247832">
    <property type="component" value="Unassembled WGS sequence"/>
</dbReference>
<dbReference type="GO" id="GO:0071949">
    <property type="term" value="F:FAD binding"/>
    <property type="evidence" value="ECO:0007669"/>
    <property type="project" value="InterPro"/>
</dbReference>
<feature type="binding site" evidence="5">
    <location>
        <position position="303"/>
    </location>
    <ligand>
        <name>FAD</name>
        <dbReference type="ChEBI" id="CHEBI:57692"/>
    </ligand>
</feature>
<keyword evidence="3 5" id="KW-0560">Oxidoreductase</keyword>
<dbReference type="InterPro" id="IPR002938">
    <property type="entry name" value="FAD-bd"/>
</dbReference>
<dbReference type="InterPro" id="IPR036188">
    <property type="entry name" value="FAD/NAD-bd_sf"/>
</dbReference>
<keyword evidence="8" id="KW-1185">Reference proteome</keyword>
<sequence>MTSTSQTPRISIIGAGPGGLTTARILQQAGIPVTVYDRDPSPGFRDQGGTLDMQTDTGQKALRAAGLLDEFMAISRPEGQDMRSLAKDGTVLFEHHSPEGETDAPEIDRADLRELLLRSLQPGTVRYGTNLDRTEPRGDGRLELFFRDGTSEMVDLVIGADGAWSKVRPLVSAAEPFHEGVIFVEIQFDNVDAQHPEVAKLVGRGGMFAMEDNKGIVAQRQSGNRIRAYVAFRDGTDWLERRGLELDNASAVRATLLEMFEGWSPELRRLIEECNDLFLSRPLFALPVPPQWTTRAGVTLLGDAAHLMSPVSGLGANTAMLDGADLAQAIIREPDLPSAVTAYEALMFPRAATNAAASHEGLQMMVSDGAPDTDHFALEHQGSK</sequence>
<evidence type="ECO:0000256" key="5">
    <source>
        <dbReference type="HAMAP-Rule" id="MF_00845"/>
    </source>
</evidence>
<keyword evidence="5" id="KW-0547">Nucleotide-binding</keyword>
<evidence type="ECO:0000256" key="2">
    <source>
        <dbReference type="ARBA" id="ARBA00022827"/>
    </source>
</evidence>
<dbReference type="PANTHER" id="PTHR46972:SF1">
    <property type="entry name" value="FAD DEPENDENT OXIDOREDUCTASE DOMAIN-CONTAINING PROTEIN"/>
    <property type="match status" value="1"/>
</dbReference>
<comment type="caution">
    <text evidence="7">The sequence shown here is derived from an EMBL/GenBank/DDBJ whole genome shotgun (WGS) entry which is preliminary data.</text>
</comment>
<evidence type="ECO:0000256" key="4">
    <source>
        <dbReference type="ARBA" id="ARBA00023033"/>
    </source>
</evidence>
<feature type="binding site" evidence="5">
    <location>
        <position position="109"/>
    </location>
    <ligand>
        <name>FAD</name>
        <dbReference type="ChEBI" id="CHEBI:57692"/>
    </ligand>
</feature>
<dbReference type="SUPFAM" id="SSF51905">
    <property type="entry name" value="FAD/NAD(P)-binding domain"/>
    <property type="match status" value="1"/>
</dbReference>
<dbReference type="EMBL" id="QJVD01000015">
    <property type="protein sequence ID" value="PYI66390.1"/>
    <property type="molecule type" value="Genomic_DNA"/>
</dbReference>
<comment type="cofactor">
    <cofactor evidence="5">
        <name>FAD</name>
        <dbReference type="ChEBI" id="CHEBI:57692"/>
    </cofactor>
</comment>
<reference evidence="7 8" key="1">
    <citation type="submission" date="2018-05" db="EMBL/GenBank/DDBJ databases">
        <title>Genetic diversity of glacier-inhabiting Cryobacterium bacteria in China and description of Cryobacterium mengkeensis sp. nov. and Arthrobacter glacialis sp. nov.</title>
        <authorList>
            <person name="Liu Q."/>
            <person name="Xin Y.-H."/>
        </authorList>
    </citation>
    <scope>NUCLEOTIDE SEQUENCE [LARGE SCALE GENOMIC DNA]</scope>
    <source>
        <strain evidence="7 8">LI2</strain>
    </source>
</reference>
<dbReference type="PANTHER" id="PTHR46972">
    <property type="entry name" value="MONOOXYGENASE ASQM-RELATED"/>
    <property type="match status" value="1"/>
</dbReference>
<evidence type="ECO:0000313" key="8">
    <source>
        <dbReference type="Proteomes" id="UP000247832"/>
    </source>
</evidence>
<comment type="function">
    <text evidence="5">An FAD-requiring monooxygenase active on some tetracycline antibiotic derivatives, which leads to their inactivation. Hydroxylates carbon 11a of tetracycline and some analogs.</text>
</comment>
<keyword evidence="5" id="KW-0963">Cytoplasm</keyword>
<dbReference type="RefSeq" id="WP_110501609.1">
    <property type="nucleotide sequence ID" value="NZ_QJVD01000015.1"/>
</dbReference>
<feature type="binding site" evidence="5">
    <location>
        <position position="52"/>
    </location>
    <ligand>
        <name>FAD</name>
        <dbReference type="ChEBI" id="CHEBI:57692"/>
    </ligand>
</feature>
<evidence type="ECO:0000256" key="1">
    <source>
        <dbReference type="ARBA" id="ARBA00022630"/>
    </source>
</evidence>
<dbReference type="GO" id="GO:0004497">
    <property type="term" value="F:monooxygenase activity"/>
    <property type="evidence" value="ECO:0007669"/>
    <property type="project" value="UniProtKB-UniRule"/>
</dbReference>
<evidence type="ECO:0000259" key="6">
    <source>
        <dbReference type="Pfam" id="PF01494"/>
    </source>
</evidence>
<feature type="binding site" evidence="5">
    <location>
        <position position="45"/>
    </location>
    <ligand>
        <name>NADPH</name>
        <dbReference type="ChEBI" id="CHEBI:57783"/>
    </ligand>
</feature>
<dbReference type="OrthoDB" id="3356051at2"/>
<dbReference type="GO" id="GO:0005737">
    <property type="term" value="C:cytoplasm"/>
    <property type="evidence" value="ECO:0007669"/>
    <property type="project" value="UniProtKB-SubCell"/>
</dbReference>
<dbReference type="InterPro" id="IPR043683">
    <property type="entry name" value="TetX_monooxygenase"/>
</dbReference>
<name>A0A2V5LHZ9_9MICC</name>
<keyword evidence="1 5" id="KW-0285">Flavoprotein</keyword>
<keyword evidence="4 5" id="KW-0503">Monooxygenase</keyword>
<comment type="domain">
    <text evidence="5">Consists of an N-terminal FAD-binding domain with a Rossman fold and a C-terminal substrate-binding domain.</text>
</comment>
<proteinExistence type="inferred from homology"/>
<evidence type="ECO:0000256" key="3">
    <source>
        <dbReference type="ARBA" id="ARBA00023002"/>
    </source>
</evidence>
<accession>A0A2V5LHZ9</accession>
<gene>
    <name evidence="7" type="ORF">CVV68_13860</name>
</gene>
<protein>
    <recommendedName>
        <fullName evidence="5">Flavin-dependent monooxygenase</fullName>
    </recommendedName>
    <alternativeName>
        <fullName evidence="5">TetX monooxygenase</fullName>
        <shortName evidence="5">TetX</shortName>
        <ecNumber evidence="5">1.14.13.-</ecNumber>
    </alternativeName>
</protein>
<dbReference type="EC" id="1.14.13.-" evidence="5"/>
<dbReference type="GO" id="GO:0046677">
    <property type="term" value="P:response to antibiotic"/>
    <property type="evidence" value="ECO:0007669"/>
    <property type="project" value="InterPro"/>
</dbReference>